<dbReference type="Gene3D" id="1.10.10.10">
    <property type="entry name" value="Winged helix-like DNA-binding domain superfamily/Winged helix DNA-binding domain"/>
    <property type="match status" value="1"/>
</dbReference>
<dbReference type="Proteomes" id="UP000294545">
    <property type="component" value="Unassembled WGS sequence"/>
</dbReference>
<dbReference type="PANTHER" id="PTHR33221:SF5">
    <property type="entry name" value="HTH-TYPE TRANSCRIPTIONAL REGULATOR ISCR"/>
    <property type="match status" value="1"/>
</dbReference>
<dbReference type="NCBIfam" id="TIGR00738">
    <property type="entry name" value="rrf2_super"/>
    <property type="match status" value="1"/>
</dbReference>
<reference evidence="2 3" key="1">
    <citation type="submission" date="2019-03" db="EMBL/GenBank/DDBJ databases">
        <title>Genomic Encyclopedia of Type Strains, Phase IV (KMG-IV): sequencing the most valuable type-strain genomes for metagenomic binning, comparative biology and taxonomic classification.</title>
        <authorList>
            <person name="Goeker M."/>
        </authorList>
    </citation>
    <scope>NUCLEOTIDE SEQUENCE [LARGE SCALE GENOMIC DNA]</scope>
    <source>
        <strain evidence="2 3">DSM 24176</strain>
    </source>
</reference>
<dbReference type="InterPro" id="IPR036390">
    <property type="entry name" value="WH_DNA-bd_sf"/>
</dbReference>
<evidence type="ECO:0000256" key="1">
    <source>
        <dbReference type="ARBA" id="ARBA00023125"/>
    </source>
</evidence>
<keyword evidence="3" id="KW-1185">Reference proteome</keyword>
<dbReference type="EMBL" id="SMGQ01000011">
    <property type="protein sequence ID" value="TCK98593.1"/>
    <property type="molecule type" value="Genomic_DNA"/>
</dbReference>
<dbReference type="SUPFAM" id="SSF46785">
    <property type="entry name" value="Winged helix' DNA-binding domain"/>
    <property type="match status" value="1"/>
</dbReference>
<dbReference type="AlphaFoldDB" id="A0A4R1N7F3"/>
<dbReference type="GO" id="GO:0003677">
    <property type="term" value="F:DNA binding"/>
    <property type="evidence" value="ECO:0007669"/>
    <property type="project" value="UniProtKB-KW"/>
</dbReference>
<gene>
    <name evidence="2" type="ORF">EDC19_1025</name>
</gene>
<dbReference type="PROSITE" id="PS51197">
    <property type="entry name" value="HTH_RRF2_2"/>
    <property type="match status" value="1"/>
</dbReference>
<comment type="caution">
    <text evidence="2">The sequence shown here is derived from an EMBL/GenBank/DDBJ whole genome shotgun (WGS) entry which is preliminary data.</text>
</comment>
<proteinExistence type="predicted"/>
<evidence type="ECO:0000313" key="3">
    <source>
        <dbReference type="Proteomes" id="UP000294545"/>
    </source>
</evidence>
<protein>
    <submittedName>
        <fullName evidence="2">BadM/Rrf2 family transcriptional regulator</fullName>
    </submittedName>
</protein>
<evidence type="ECO:0000313" key="2">
    <source>
        <dbReference type="EMBL" id="TCK98593.1"/>
    </source>
</evidence>
<keyword evidence="1" id="KW-0238">DNA-binding</keyword>
<dbReference type="GO" id="GO:0005829">
    <property type="term" value="C:cytosol"/>
    <property type="evidence" value="ECO:0007669"/>
    <property type="project" value="TreeGrafter"/>
</dbReference>
<dbReference type="RefSeq" id="WP_132281474.1">
    <property type="nucleotide sequence ID" value="NZ_SMGQ01000011.1"/>
</dbReference>
<organism evidence="2 3">
    <name type="scientific">Natranaerovirga hydrolytica</name>
    <dbReference type="NCBI Taxonomy" id="680378"/>
    <lineage>
        <taxon>Bacteria</taxon>
        <taxon>Bacillati</taxon>
        <taxon>Bacillota</taxon>
        <taxon>Clostridia</taxon>
        <taxon>Lachnospirales</taxon>
        <taxon>Natranaerovirgaceae</taxon>
        <taxon>Natranaerovirga</taxon>
    </lineage>
</organism>
<dbReference type="Pfam" id="PF02082">
    <property type="entry name" value="Rrf2"/>
    <property type="match status" value="1"/>
</dbReference>
<dbReference type="InterPro" id="IPR000944">
    <property type="entry name" value="Tscrpt_reg_Rrf2"/>
</dbReference>
<accession>A0A4R1N7F3</accession>
<dbReference type="InterPro" id="IPR036388">
    <property type="entry name" value="WH-like_DNA-bd_sf"/>
</dbReference>
<dbReference type="OrthoDB" id="9808360at2"/>
<sequence length="145" mass="16572">MKVSTKGRYGLRALLDLAIHSQNNQVVTVLSISQRQDISKNYLEQVFSALRKSGLVKGVKGPQGGYVLNEDPKELTIGKILRVLEGNLFEIGDSEEENNVFKQCIHNRVWKALEEQINKVVENITLADLIDDYKKRQSDYLMFYI</sequence>
<name>A0A4R1N7F3_9FIRM</name>
<dbReference type="PANTHER" id="PTHR33221">
    <property type="entry name" value="WINGED HELIX-TURN-HELIX TRANSCRIPTIONAL REGULATOR, RRF2 FAMILY"/>
    <property type="match status" value="1"/>
</dbReference>
<dbReference type="GO" id="GO:0003700">
    <property type="term" value="F:DNA-binding transcription factor activity"/>
    <property type="evidence" value="ECO:0007669"/>
    <property type="project" value="TreeGrafter"/>
</dbReference>